<organism evidence="2 3">
    <name type="scientific">Forsythia ovata</name>
    <dbReference type="NCBI Taxonomy" id="205694"/>
    <lineage>
        <taxon>Eukaryota</taxon>
        <taxon>Viridiplantae</taxon>
        <taxon>Streptophyta</taxon>
        <taxon>Embryophyta</taxon>
        <taxon>Tracheophyta</taxon>
        <taxon>Spermatophyta</taxon>
        <taxon>Magnoliopsida</taxon>
        <taxon>eudicotyledons</taxon>
        <taxon>Gunneridae</taxon>
        <taxon>Pentapetalae</taxon>
        <taxon>asterids</taxon>
        <taxon>lamiids</taxon>
        <taxon>Lamiales</taxon>
        <taxon>Oleaceae</taxon>
        <taxon>Forsythieae</taxon>
        <taxon>Forsythia</taxon>
    </lineage>
</organism>
<reference evidence="3" key="1">
    <citation type="submission" date="2024-07" db="EMBL/GenBank/DDBJ databases">
        <title>Two chromosome-level genome assemblies of Korean endemic species Abeliophyllum distichum and Forsythia ovata (Oleaceae).</title>
        <authorList>
            <person name="Jang H."/>
        </authorList>
    </citation>
    <scope>NUCLEOTIDE SEQUENCE [LARGE SCALE GENOMIC DNA]</scope>
</reference>
<comment type="caution">
    <text evidence="2">The sequence shown here is derived from an EMBL/GenBank/DDBJ whole genome shotgun (WGS) entry which is preliminary data.</text>
</comment>
<evidence type="ECO:0000313" key="2">
    <source>
        <dbReference type="EMBL" id="KAL2494350.1"/>
    </source>
</evidence>
<dbReference type="Proteomes" id="UP001604277">
    <property type="component" value="Unassembled WGS sequence"/>
</dbReference>
<feature type="compositionally biased region" description="Basic and acidic residues" evidence="1">
    <location>
        <begin position="97"/>
        <end position="108"/>
    </location>
</feature>
<feature type="region of interest" description="Disordered" evidence="1">
    <location>
        <begin position="97"/>
        <end position="122"/>
    </location>
</feature>
<feature type="region of interest" description="Disordered" evidence="1">
    <location>
        <begin position="27"/>
        <end position="66"/>
    </location>
</feature>
<protein>
    <submittedName>
        <fullName evidence="2">Uncharacterized protein</fullName>
    </submittedName>
</protein>
<sequence length="122" mass="13572">MTDEKRGTNVGAPVVNLVGIYTDIGGRTSRLPDRRGDQCQRITEEESKGKKVVESANGRRKGKTNAGAPVVNLIGSYADIGSRTVLLTDGRRDQCRRITEEESKERRSWGKFGKKKERKTHA</sequence>
<evidence type="ECO:0000313" key="3">
    <source>
        <dbReference type="Proteomes" id="UP001604277"/>
    </source>
</evidence>
<keyword evidence="3" id="KW-1185">Reference proteome</keyword>
<name>A0ABD1S0W9_9LAMI</name>
<dbReference type="EMBL" id="JBFOLJ010000011">
    <property type="protein sequence ID" value="KAL2494350.1"/>
    <property type="molecule type" value="Genomic_DNA"/>
</dbReference>
<evidence type="ECO:0000256" key="1">
    <source>
        <dbReference type="SAM" id="MobiDB-lite"/>
    </source>
</evidence>
<feature type="compositionally biased region" description="Basic residues" evidence="1">
    <location>
        <begin position="112"/>
        <end position="122"/>
    </location>
</feature>
<proteinExistence type="predicted"/>
<feature type="compositionally biased region" description="Basic and acidic residues" evidence="1">
    <location>
        <begin position="30"/>
        <end position="53"/>
    </location>
</feature>
<dbReference type="AlphaFoldDB" id="A0ABD1S0W9"/>
<gene>
    <name evidence="2" type="ORF">Fot_38107</name>
</gene>
<accession>A0ABD1S0W9</accession>